<proteinExistence type="inferred from homology"/>
<evidence type="ECO:0000256" key="4">
    <source>
        <dbReference type="ARBA" id="ARBA00022660"/>
    </source>
</evidence>
<reference evidence="13" key="1">
    <citation type="journal article" date="2020" name="Stud. Mycol.">
        <title>101 Dothideomycetes genomes: a test case for predicting lifestyles and emergence of pathogens.</title>
        <authorList>
            <person name="Haridas S."/>
            <person name="Albert R."/>
            <person name="Binder M."/>
            <person name="Bloem J."/>
            <person name="Labutti K."/>
            <person name="Salamov A."/>
            <person name="Andreopoulos B."/>
            <person name="Baker S."/>
            <person name="Barry K."/>
            <person name="Bills G."/>
            <person name="Bluhm B."/>
            <person name="Cannon C."/>
            <person name="Castanera R."/>
            <person name="Culley D."/>
            <person name="Daum C."/>
            <person name="Ezra D."/>
            <person name="Gonzalez J."/>
            <person name="Henrissat B."/>
            <person name="Kuo A."/>
            <person name="Liang C."/>
            <person name="Lipzen A."/>
            <person name="Lutzoni F."/>
            <person name="Magnuson J."/>
            <person name="Mondo S."/>
            <person name="Nolan M."/>
            <person name="Ohm R."/>
            <person name="Pangilinan J."/>
            <person name="Park H.-J."/>
            <person name="Ramirez L."/>
            <person name="Alfaro M."/>
            <person name="Sun H."/>
            <person name="Tritt A."/>
            <person name="Yoshinaga Y."/>
            <person name="Zwiers L.-H."/>
            <person name="Turgeon B."/>
            <person name="Goodwin S."/>
            <person name="Spatafora J."/>
            <person name="Crous P."/>
            <person name="Grigoriev I."/>
        </authorList>
    </citation>
    <scope>NUCLEOTIDE SEQUENCE</scope>
    <source>
        <strain evidence="13">CBS 262.69</strain>
    </source>
</reference>
<keyword evidence="5 11" id="KW-0812">Transmembrane</keyword>
<evidence type="ECO:0000256" key="2">
    <source>
        <dbReference type="ARBA" id="ARBA00007668"/>
    </source>
</evidence>
<keyword evidence="8 11" id="KW-1133">Transmembrane helix</keyword>
<evidence type="ECO:0000256" key="7">
    <source>
        <dbReference type="ARBA" id="ARBA00022982"/>
    </source>
</evidence>
<feature type="transmembrane region" description="Helical" evidence="11">
    <location>
        <begin position="59"/>
        <end position="77"/>
    </location>
</feature>
<dbReference type="EMBL" id="ML996705">
    <property type="protein sequence ID" value="KAF2396781.1"/>
    <property type="molecule type" value="Genomic_DNA"/>
</dbReference>
<gene>
    <name evidence="13" type="ORF">EJ06DRAFT_559437</name>
</gene>
<dbReference type="PANTHER" id="PTHR12119:SF2">
    <property type="entry name" value="CYTOCHROME B-C1 COMPLEX SUBUNIT 8"/>
    <property type="match status" value="1"/>
</dbReference>
<evidence type="ECO:0000256" key="1">
    <source>
        <dbReference type="ARBA" id="ARBA00004434"/>
    </source>
</evidence>
<evidence type="ECO:0000256" key="10">
    <source>
        <dbReference type="ARBA" id="ARBA00023136"/>
    </source>
</evidence>
<dbReference type="InterPro" id="IPR036642">
    <property type="entry name" value="Cyt_bc1_su8_sf"/>
</dbReference>
<evidence type="ECO:0000313" key="13">
    <source>
        <dbReference type="EMBL" id="KAF2396781.1"/>
    </source>
</evidence>
<organism evidence="13 14">
    <name type="scientific">Trichodelitschia bisporula</name>
    <dbReference type="NCBI Taxonomy" id="703511"/>
    <lineage>
        <taxon>Eukaryota</taxon>
        <taxon>Fungi</taxon>
        <taxon>Dikarya</taxon>
        <taxon>Ascomycota</taxon>
        <taxon>Pezizomycotina</taxon>
        <taxon>Dothideomycetes</taxon>
        <taxon>Dothideomycetes incertae sedis</taxon>
        <taxon>Phaeotrichales</taxon>
        <taxon>Phaeotrichaceae</taxon>
        <taxon>Trichodelitschia</taxon>
    </lineage>
</organism>
<keyword evidence="4 11" id="KW-0679">Respiratory chain</keyword>
<dbReference type="GO" id="GO:0045275">
    <property type="term" value="C:respiratory chain complex III"/>
    <property type="evidence" value="ECO:0007669"/>
    <property type="project" value="UniProtKB-UniRule"/>
</dbReference>
<dbReference type="GO" id="GO:0006122">
    <property type="term" value="P:mitochondrial electron transport, ubiquinol to cytochrome c"/>
    <property type="evidence" value="ECO:0007669"/>
    <property type="project" value="UniProtKB-UniRule"/>
</dbReference>
<dbReference type="OrthoDB" id="6683853at2759"/>
<comment type="subcellular location">
    <subcellularLocation>
        <location evidence="1 11">Mitochondrion inner membrane</location>
        <topology evidence="1 11">Single-pass membrane protein</topology>
    </subcellularLocation>
</comment>
<keyword evidence="9 11" id="KW-0496">Mitochondrion</keyword>
<evidence type="ECO:0000256" key="11">
    <source>
        <dbReference type="RuleBase" id="RU368118"/>
    </source>
</evidence>
<accession>A0A6G1HLK1</accession>
<dbReference type="Proteomes" id="UP000799640">
    <property type="component" value="Unassembled WGS sequence"/>
</dbReference>
<evidence type="ECO:0000256" key="3">
    <source>
        <dbReference type="ARBA" id="ARBA00022448"/>
    </source>
</evidence>
<dbReference type="Pfam" id="PF02939">
    <property type="entry name" value="UcrQ"/>
    <property type="match status" value="1"/>
</dbReference>
<dbReference type="PANTHER" id="PTHR12119">
    <property type="entry name" value="UBIQUINOL-CYTOCHROME C REDUCTASE COMPLEX UBIQUINONE-BINDING PROTEIN QP-C"/>
    <property type="match status" value="1"/>
</dbReference>
<feature type="region of interest" description="Disordered" evidence="12">
    <location>
        <begin position="1"/>
        <end position="21"/>
    </location>
</feature>
<dbReference type="FunFam" id="1.20.5.210:FF:000001">
    <property type="entry name" value="Cytochrome b-c1 complex subunit 8"/>
    <property type="match status" value="1"/>
</dbReference>
<comment type="function">
    <text evidence="11">Component of the ubiquinol-cytochrome c oxidoreductase, a multisubunit transmembrane complex that is part of the mitochondrial electron transport chain which drives oxidative phosphorylation. The complex plays an important role in the uptake of multiple carbon sources present in different host niches.</text>
</comment>
<dbReference type="SUPFAM" id="SSF81508">
    <property type="entry name" value="Ubiquinone-binding protein QP-C of cytochrome bc1 complex (Ubiquinol-cytochrome c reductase)"/>
    <property type="match status" value="1"/>
</dbReference>
<evidence type="ECO:0000256" key="12">
    <source>
        <dbReference type="SAM" id="MobiDB-lite"/>
    </source>
</evidence>
<sequence length="96" mass="10586">MGGGGARTSGQLLGPWGDFGSPPQKGIITYSLSPNRQRPLAGTAHAAIFNVFRRTRQQVLYWAPPLIAGYYLMGWAIERNEYLNSKAGRAEFAEEE</sequence>
<name>A0A6G1HLK1_9PEZI</name>
<keyword evidence="14" id="KW-1185">Reference proteome</keyword>
<evidence type="ECO:0000256" key="9">
    <source>
        <dbReference type="ARBA" id="ARBA00023128"/>
    </source>
</evidence>
<keyword evidence="3 11" id="KW-0813">Transport</keyword>
<keyword evidence="7 11" id="KW-0249">Electron transport</keyword>
<evidence type="ECO:0000313" key="14">
    <source>
        <dbReference type="Proteomes" id="UP000799640"/>
    </source>
</evidence>
<keyword evidence="10 11" id="KW-0472">Membrane</keyword>
<evidence type="ECO:0000256" key="6">
    <source>
        <dbReference type="ARBA" id="ARBA00022792"/>
    </source>
</evidence>
<comment type="similarity">
    <text evidence="2 11">Belongs to the UQCRQ/QCR8 family.</text>
</comment>
<evidence type="ECO:0000256" key="8">
    <source>
        <dbReference type="ARBA" id="ARBA00022989"/>
    </source>
</evidence>
<comment type="subunit">
    <text evidence="11">Component of the ubiquinol-cytochrome c oxidoreductase (cytochrome b-c1 complex, complex III, CIII), a multisubunit enzyme composed of 3 respiratory subunits cytochrome b, cytochrome c1 and Rieske protein, 2 core protein subunits, and additional low-molecular weight protein subunits. The complex exists as an obligatory dimer and forms supercomplexes (SCs) in the inner mitochondrial membrane with cytochrome c oxidase (complex IV, CIV).</text>
</comment>
<dbReference type="Gene3D" id="1.20.5.210">
    <property type="entry name" value="Cytochrome b-c1 complex subunit 8"/>
    <property type="match status" value="1"/>
</dbReference>
<dbReference type="GO" id="GO:0005743">
    <property type="term" value="C:mitochondrial inner membrane"/>
    <property type="evidence" value="ECO:0007669"/>
    <property type="project" value="UniProtKB-SubCell"/>
</dbReference>
<protein>
    <recommendedName>
        <fullName evidence="11">Cytochrome b-c1 complex subunit 8</fullName>
    </recommendedName>
    <alternativeName>
        <fullName evidence="11">Complex III subunit 8</fullName>
    </alternativeName>
</protein>
<keyword evidence="6 11" id="KW-0999">Mitochondrion inner membrane</keyword>
<dbReference type="InterPro" id="IPR004205">
    <property type="entry name" value="Cyt_bc1_su8"/>
</dbReference>
<evidence type="ECO:0000256" key="5">
    <source>
        <dbReference type="ARBA" id="ARBA00022692"/>
    </source>
</evidence>
<dbReference type="AlphaFoldDB" id="A0A6G1HLK1"/>